<accession>A0A1X7S7K8</accession>
<evidence type="ECO:0000313" key="6">
    <source>
        <dbReference type="EMBL" id="SMQ55615.1"/>
    </source>
</evidence>
<dbReference type="STRING" id="1276538.A0A1X7S7K8"/>
<dbReference type="PANTHER" id="PTHR11566:SF66">
    <property type="entry name" value="INTERFERON-INDUCED GTP-BINDING PROTEIN MX"/>
    <property type="match status" value="1"/>
</dbReference>
<dbReference type="PROSITE" id="PS51718">
    <property type="entry name" value="G_DYNAMIN_2"/>
    <property type="match status" value="1"/>
</dbReference>
<keyword evidence="2" id="KW-0342">GTP-binding</keyword>
<dbReference type="PRINTS" id="PR00195">
    <property type="entry name" value="DYNAMIN"/>
</dbReference>
<dbReference type="Pfam" id="PF00350">
    <property type="entry name" value="Dynamin_N"/>
    <property type="match status" value="1"/>
</dbReference>
<name>A0A1X7S7K8_ZYMT9</name>
<evidence type="ECO:0000259" key="5">
    <source>
        <dbReference type="PROSITE" id="PS51718"/>
    </source>
</evidence>
<dbReference type="GO" id="GO:0005874">
    <property type="term" value="C:microtubule"/>
    <property type="evidence" value="ECO:0007669"/>
    <property type="project" value="TreeGrafter"/>
</dbReference>
<dbReference type="GO" id="GO:0008017">
    <property type="term" value="F:microtubule binding"/>
    <property type="evidence" value="ECO:0007669"/>
    <property type="project" value="TreeGrafter"/>
</dbReference>
<dbReference type="AlphaFoldDB" id="A0A1X7S7K8"/>
<feature type="domain" description="GED" evidence="4">
    <location>
        <begin position="676"/>
        <end position="767"/>
    </location>
</feature>
<feature type="compositionally biased region" description="Basic and acidic residues" evidence="3">
    <location>
        <begin position="9"/>
        <end position="18"/>
    </location>
</feature>
<dbReference type="GO" id="GO:0005525">
    <property type="term" value="F:GTP binding"/>
    <property type="evidence" value="ECO:0007669"/>
    <property type="project" value="InterPro"/>
</dbReference>
<dbReference type="GO" id="GO:0000266">
    <property type="term" value="P:mitochondrial fission"/>
    <property type="evidence" value="ECO:0007669"/>
    <property type="project" value="TreeGrafter"/>
</dbReference>
<dbReference type="GO" id="GO:0016020">
    <property type="term" value="C:membrane"/>
    <property type="evidence" value="ECO:0007669"/>
    <property type="project" value="TreeGrafter"/>
</dbReference>
<keyword evidence="7" id="KW-1185">Reference proteome</keyword>
<dbReference type="InterPro" id="IPR030381">
    <property type="entry name" value="G_DYNAMIN_dom"/>
</dbReference>
<evidence type="ECO:0008006" key="8">
    <source>
        <dbReference type="Google" id="ProtNLM"/>
    </source>
</evidence>
<dbReference type="CDD" id="cd08771">
    <property type="entry name" value="DLP_1"/>
    <property type="match status" value="1"/>
</dbReference>
<dbReference type="InterPro" id="IPR027417">
    <property type="entry name" value="P-loop_NTPase"/>
</dbReference>
<evidence type="ECO:0000256" key="3">
    <source>
        <dbReference type="SAM" id="MobiDB-lite"/>
    </source>
</evidence>
<dbReference type="Proteomes" id="UP000215127">
    <property type="component" value="Chromosome 12"/>
</dbReference>
<dbReference type="PROSITE" id="PS51388">
    <property type="entry name" value="GED"/>
    <property type="match status" value="1"/>
</dbReference>
<evidence type="ECO:0000259" key="4">
    <source>
        <dbReference type="PROSITE" id="PS51388"/>
    </source>
</evidence>
<dbReference type="GO" id="GO:0005739">
    <property type="term" value="C:mitochondrion"/>
    <property type="evidence" value="ECO:0007669"/>
    <property type="project" value="TreeGrafter"/>
</dbReference>
<dbReference type="Gene3D" id="3.40.50.300">
    <property type="entry name" value="P-loop containing nucleotide triphosphate hydrolases"/>
    <property type="match status" value="1"/>
</dbReference>
<dbReference type="EMBL" id="LT853703">
    <property type="protein sequence ID" value="SMQ55615.1"/>
    <property type="molecule type" value="Genomic_DNA"/>
</dbReference>
<dbReference type="FunFam" id="3.40.50.300:FF:001425">
    <property type="entry name" value="Dynamin GTPase, putative"/>
    <property type="match status" value="1"/>
</dbReference>
<keyword evidence="1" id="KW-0547">Nucleotide-binding</keyword>
<feature type="region of interest" description="Disordered" evidence="3">
    <location>
        <begin position="1"/>
        <end position="36"/>
    </location>
</feature>
<sequence length="767" mass="85523">MAGAAKNRINKERAKSDMSAEPPATNGASSEAATSTTELNGVTELLASTSIDDLQSAGYRQILDVVDRLRTCGLGSILPLPQLVVCGNQSSGKSSVLEAITEVPFPRKESLCTRFATEIILRRDQSESLRTKIIPDESRPEAEKMNLKNFSETITDFRQLPRLIDTATELMGLNTDSHDENSTKAFTRDVLSVEIAGPGRPQLTLVDLPGLIAAPNKMQTDADVTLIHSLVEDYLKEKRTIMLAVISAKDDFANQGILKKCKAVDKDGHRTLGIVTKPDYLRAGSPNENLWIDLAQNKNIYFELGWHMLKNRSDEEIDSSFEARNSSEKAFFNAGQYRTLPDHDKGVDSLRAKLSKLLFRHLKKELPNLQAELSSKHNKTLDDLHALGEARSTTAEQKRFLMGIATSYQSIVSSAVNGNYEHSFFGNINPNEGFDHPANFRRMRAAVQHLNLKFASQMRQYGHKYRIWAIDGMAGTNSKRDLPEPDLEEYGAVKDLQVELTRPAAVQWVKCILVRTRGRELPGNFNPLLMSQLFWEQSENWERLALEHIANVDALCDAFVRTAIEHVTPPEVATRLQGRIGEATKQRLTDAIAELGRLIADKQRPPITYDPAYTASMQESRSQKATAKYQELLESAQYYVGGSEGEGAPKQMMVSAEVLKKELKELIEPDMDKTSAEDALDSQLAYYKDEVKIFIAAVTKQVIERHLLHHLAEATLSPLLINEMSEAEVAYLAAEAEESVHMREFLQGHKAILESGREAFRGVLGGF</sequence>
<evidence type="ECO:0000256" key="1">
    <source>
        <dbReference type="ARBA" id="ARBA00022741"/>
    </source>
</evidence>
<dbReference type="SMART" id="SM00053">
    <property type="entry name" value="DYNc"/>
    <property type="match status" value="1"/>
</dbReference>
<dbReference type="InterPro" id="IPR000375">
    <property type="entry name" value="Dynamin_stalk"/>
</dbReference>
<dbReference type="PANTHER" id="PTHR11566">
    <property type="entry name" value="DYNAMIN"/>
    <property type="match status" value="1"/>
</dbReference>
<proteinExistence type="predicted"/>
<evidence type="ECO:0000313" key="7">
    <source>
        <dbReference type="Proteomes" id="UP000215127"/>
    </source>
</evidence>
<dbReference type="GO" id="GO:0016559">
    <property type="term" value="P:peroxisome fission"/>
    <property type="evidence" value="ECO:0007669"/>
    <property type="project" value="TreeGrafter"/>
</dbReference>
<reference evidence="6 7" key="1">
    <citation type="submission" date="2016-06" db="EMBL/GenBank/DDBJ databases">
        <authorList>
            <person name="Kjaerup R.B."/>
            <person name="Dalgaard T.S."/>
            <person name="Juul-Madsen H.R."/>
        </authorList>
    </citation>
    <scope>NUCLEOTIDE SEQUENCE [LARGE SCALE GENOMIC DNA]</scope>
</reference>
<organism evidence="6 7">
    <name type="scientific">Zymoseptoria tritici (strain ST99CH_3D7)</name>
    <dbReference type="NCBI Taxonomy" id="1276538"/>
    <lineage>
        <taxon>Eukaryota</taxon>
        <taxon>Fungi</taxon>
        <taxon>Dikarya</taxon>
        <taxon>Ascomycota</taxon>
        <taxon>Pezizomycotina</taxon>
        <taxon>Dothideomycetes</taxon>
        <taxon>Dothideomycetidae</taxon>
        <taxon>Mycosphaerellales</taxon>
        <taxon>Mycosphaerellaceae</taxon>
        <taxon>Zymoseptoria</taxon>
    </lineage>
</organism>
<dbReference type="Pfam" id="PF01031">
    <property type="entry name" value="Dynamin_M"/>
    <property type="match status" value="1"/>
</dbReference>
<protein>
    <recommendedName>
        <fullName evidence="8">GED domain-containing protein</fullName>
    </recommendedName>
</protein>
<gene>
    <name evidence="6" type="ORF">ZT3D7_G10770</name>
</gene>
<dbReference type="InterPro" id="IPR001401">
    <property type="entry name" value="Dynamin_GTPase"/>
</dbReference>
<dbReference type="InterPro" id="IPR022812">
    <property type="entry name" value="Dynamin"/>
</dbReference>
<dbReference type="InterPro" id="IPR045063">
    <property type="entry name" value="Dynamin_N"/>
</dbReference>
<dbReference type="GO" id="GO:0048312">
    <property type="term" value="P:intracellular distribution of mitochondria"/>
    <property type="evidence" value="ECO:0007669"/>
    <property type="project" value="TreeGrafter"/>
</dbReference>
<dbReference type="GO" id="GO:0003924">
    <property type="term" value="F:GTPase activity"/>
    <property type="evidence" value="ECO:0007669"/>
    <property type="project" value="InterPro"/>
</dbReference>
<dbReference type="GO" id="GO:0006897">
    <property type="term" value="P:endocytosis"/>
    <property type="evidence" value="ECO:0007669"/>
    <property type="project" value="TreeGrafter"/>
</dbReference>
<dbReference type="SUPFAM" id="SSF52540">
    <property type="entry name" value="P-loop containing nucleoside triphosphate hydrolases"/>
    <property type="match status" value="1"/>
</dbReference>
<evidence type="ECO:0000256" key="2">
    <source>
        <dbReference type="ARBA" id="ARBA00023134"/>
    </source>
</evidence>
<feature type="domain" description="Dynamin-type G" evidence="5">
    <location>
        <begin position="77"/>
        <end position="367"/>
    </location>
</feature>
<dbReference type="InterPro" id="IPR020850">
    <property type="entry name" value="GED_dom"/>
</dbReference>
<feature type="compositionally biased region" description="Polar residues" evidence="3">
    <location>
        <begin position="26"/>
        <end position="36"/>
    </location>
</feature>